<keyword evidence="3" id="KW-1185">Reference proteome</keyword>
<evidence type="ECO:0000256" key="1">
    <source>
        <dbReference type="SAM" id="MobiDB-lite"/>
    </source>
</evidence>
<dbReference type="AlphaFoldDB" id="A0A0D2VSR1"/>
<feature type="region of interest" description="Disordered" evidence="1">
    <location>
        <begin position="1"/>
        <end position="33"/>
    </location>
</feature>
<dbReference type="Proteomes" id="UP000008743">
    <property type="component" value="Unassembled WGS sequence"/>
</dbReference>
<feature type="compositionally biased region" description="Polar residues" evidence="1">
    <location>
        <begin position="20"/>
        <end position="33"/>
    </location>
</feature>
<reference evidence="3" key="1">
    <citation type="submission" date="2011-02" db="EMBL/GenBank/DDBJ databases">
        <title>The Genome Sequence of Capsaspora owczarzaki ATCC 30864.</title>
        <authorList>
            <person name="Russ C."/>
            <person name="Cuomo C."/>
            <person name="Burger G."/>
            <person name="Gray M.W."/>
            <person name="Holland P.W.H."/>
            <person name="King N."/>
            <person name="Lang F.B.F."/>
            <person name="Roger A.J."/>
            <person name="Ruiz-Trillo I."/>
            <person name="Young S.K."/>
            <person name="Zeng Q."/>
            <person name="Gargeya S."/>
            <person name="Alvarado L."/>
            <person name="Berlin A."/>
            <person name="Chapman S.B."/>
            <person name="Chen Z."/>
            <person name="Freedman E."/>
            <person name="Gellesch M."/>
            <person name="Goldberg J."/>
            <person name="Griggs A."/>
            <person name="Gujja S."/>
            <person name="Heilman E."/>
            <person name="Heiman D."/>
            <person name="Howarth C."/>
            <person name="Mehta T."/>
            <person name="Neiman D."/>
            <person name="Pearson M."/>
            <person name="Roberts A."/>
            <person name="Saif S."/>
            <person name="Shea T."/>
            <person name="Shenoy N."/>
            <person name="Sisk P."/>
            <person name="Stolte C."/>
            <person name="Sykes S."/>
            <person name="White J."/>
            <person name="Yandava C."/>
            <person name="Haas B."/>
            <person name="Nusbaum C."/>
            <person name="Birren B."/>
        </authorList>
    </citation>
    <scope>NUCLEOTIDE SEQUENCE</scope>
    <source>
        <strain evidence="3">ATCC 30864</strain>
    </source>
</reference>
<name>A0A0D2VSR1_CAPO3</name>
<feature type="compositionally biased region" description="Basic residues" evidence="1">
    <location>
        <begin position="7"/>
        <end position="17"/>
    </location>
</feature>
<dbReference type="SUPFAM" id="SSF48371">
    <property type="entry name" value="ARM repeat"/>
    <property type="match status" value="1"/>
</dbReference>
<accession>A0A0D2VSR1</accession>
<evidence type="ECO:0000313" key="2">
    <source>
        <dbReference type="EMBL" id="KJE94167.1"/>
    </source>
</evidence>
<dbReference type="PhylomeDB" id="A0A0D2VSR1"/>
<evidence type="ECO:0000313" key="3">
    <source>
        <dbReference type="Proteomes" id="UP000008743"/>
    </source>
</evidence>
<sequence length="521" mass="59033">MHEMTRRKASPCRRLPHSSRAVNSQRLNQNPDPSIHCVTSITTKHETVIERGRTRGNEDYKSDWVVASVDVFNCVDIRAKVLRPESEPLSNGRTVSSQVANSLFDKLRCAGLDKVALQEPDADQTPKLVAFAEQLRRHASKPDSLDALEVHLYSQWLDCRRNQIHPAKSFKFEGLREYWLQLQSFLKKEKLNYARACRAARSLDFEETDEVIENVELDDDDYDDNSDNENAAWEWNPFPTKQLIDAFLAEAAKYTTTYASKISRASQTMCDLLSLLQGVFRYGPEQFKQFDNFLTLAKCLMSMLNSNPRVSILAAKTLGYWVLNNKQLKNWLLANSLFAHLDQASAQACAQPKVPLNVLNALGLVLQNWAVKQPDVQRALLGSLVFSKLASFLLHFGNVYFKSGDRLERHTCARLGLRVCNILIAAELCKHLKPERKLMLSRACFEALTDSPWVTLRCRCVEVISALDPDCKGGMPSLRTETALRWAFVDAGFDTEKRKMVGDFLAKWDIDPGGCTSFLYG</sequence>
<dbReference type="InterPro" id="IPR016024">
    <property type="entry name" value="ARM-type_fold"/>
</dbReference>
<proteinExistence type="predicted"/>
<dbReference type="InParanoid" id="A0A0D2VSR1"/>
<organism evidence="2 3">
    <name type="scientific">Capsaspora owczarzaki (strain ATCC 30864)</name>
    <dbReference type="NCBI Taxonomy" id="595528"/>
    <lineage>
        <taxon>Eukaryota</taxon>
        <taxon>Filasterea</taxon>
        <taxon>Capsaspora</taxon>
    </lineage>
</organism>
<protein>
    <submittedName>
        <fullName evidence="2">Uncharacterized protein</fullName>
    </submittedName>
</protein>
<gene>
    <name evidence="2" type="ORF">CAOG_004851</name>
</gene>
<dbReference type="EMBL" id="KE346366">
    <property type="protein sequence ID" value="KJE94167.1"/>
    <property type="molecule type" value="Genomic_DNA"/>
</dbReference>